<accession>A0A8G1XF16</accession>
<evidence type="ECO:0000256" key="1">
    <source>
        <dbReference type="SAM" id="MobiDB-lite"/>
    </source>
</evidence>
<dbReference type="SUPFAM" id="SSF160424">
    <property type="entry name" value="BH3703-like"/>
    <property type="match status" value="1"/>
</dbReference>
<reference evidence="2 3" key="1">
    <citation type="submission" date="2018-11" db="EMBL/GenBank/DDBJ databases">
        <title>Sequencing the genomes of 1000 actinobacteria strains.</title>
        <authorList>
            <person name="Klenk H.-P."/>
        </authorList>
    </citation>
    <scope>NUCLEOTIDE SEQUENCE [LARGE SCALE GENOMIC DNA]</scope>
    <source>
        <strain evidence="2 3">DSM 44780</strain>
    </source>
</reference>
<feature type="region of interest" description="Disordered" evidence="1">
    <location>
        <begin position="379"/>
        <end position="428"/>
    </location>
</feature>
<dbReference type="InterPro" id="IPR036170">
    <property type="entry name" value="YezG-like_sf"/>
</dbReference>
<dbReference type="OrthoDB" id="4505613at2"/>
<organism evidence="2 3">
    <name type="scientific">Kitasatospora cineracea</name>
    <dbReference type="NCBI Taxonomy" id="88074"/>
    <lineage>
        <taxon>Bacteria</taxon>
        <taxon>Bacillati</taxon>
        <taxon>Actinomycetota</taxon>
        <taxon>Actinomycetes</taxon>
        <taxon>Kitasatosporales</taxon>
        <taxon>Streptomycetaceae</taxon>
        <taxon>Kitasatospora</taxon>
    </lineage>
</organism>
<sequence>MARYDVMALDATGVVHGHRADTVRPDAARMGAFGDECGAPYVEVVHEDGQMVFGRDGGGHWHLLCDEVDRRAAEEVLLWFELLHHYPGPGRDDPGHPLAGEPPAGTRGELERTEALRLVAERIAATGADHPVDRLVAERFPGGWSVYAPVEADDGDPAAFPGSLPVGRSVFLVGDLGRIREATTSLPPRVLRERFRAEEAFIRRVPDGESLRDEEADLWAAATRPPGAPPAAPTAVDRPAETTLIKRAAGLLDPIVQQLALLGPKGWESLTAVFSCTVGAEITRLSFRRGDRETSVRVPEKLAVLVRRQRHLAARTADGPWYRLLVETDAELTFGCVLVDYDYGEEPLPAEHLLSAVHYREDLFAYPRPAVPDWLTRHLAADRPGPTPAPAPAPAPAPKPASAPAPAPAPKPAPVPAPQPPVPRVLLDSPRRRLYADTSRITYGKETLALDDIEWVCYSVTRTVTHRFLWPSSHETTYGFGAGPSGRLSSLPFSVYGKNARPPQEWTALVELVQQYVEPRLLEEYFELVATGGTTLIGELRLDGDGLAARVSNGWKGRNEYLAWRELAPVRVENGSVALYRTGTREAVFRLPLHRANVVLLPALLPALARLFTGRPLG</sequence>
<dbReference type="EMBL" id="RJVJ01000001">
    <property type="protein sequence ID" value="ROR45891.1"/>
    <property type="molecule type" value="Genomic_DNA"/>
</dbReference>
<feature type="compositionally biased region" description="Pro residues" evidence="1">
    <location>
        <begin position="385"/>
        <end position="423"/>
    </location>
</feature>
<evidence type="ECO:0000313" key="3">
    <source>
        <dbReference type="Proteomes" id="UP000267408"/>
    </source>
</evidence>
<dbReference type="RefSeq" id="WP_123558098.1">
    <property type="nucleotide sequence ID" value="NZ_RJVJ01000001.1"/>
</dbReference>
<gene>
    <name evidence="2" type="ORF">EDD39_4142</name>
</gene>
<protein>
    <submittedName>
        <fullName evidence="2">Uncharacterized protein</fullName>
    </submittedName>
</protein>
<comment type="caution">
    <text evidence="2">The sequence shown here is derived from an EMBL/GenBank/DDBJ whole genome shotgun (WGS) entry which is preliminary data.</text>
</comment>
<dbReference type="Proteomes" id="UP000267408">
    <property type="component" value="Unassembled WGS sequence"/>
</dbReference>
<dbReference type="AlphaFoldDB" id="A0A8G1XF16"/>
<proteinExistence type="predicted"/>
<evidence type="ECO:0000313" key="2">
    <source>
        <dbReference type="EMBL" id="ROR45891.1"/>
    </source>
</evidence>
<name>A0A8G1XF16_9ACTN</name>